<dbReference type="InterPro" id="IPR016181">
    <property type="entry name" value="Acyl_CoA_acyltransferase"/>
</dbReference>
<evidence type="ECO:0000313" key="3">
    <source>
        <dbReference type="WBParaSite" id="PgR090_g015_t01"/>
    </source>
</evidence>
<dbReference type="CDD" id="cd04301">
    <property type="entry name" value="NAT_SF"/>
    <property type="match status" value="1"/>
</dbReference>
<dbReference type="GO" id="GO:0016747">
    <property type="term" value="F:acyltransferase activity, transferring groups other than amino-acyl groups"/>
    <property type="evidence" value="ECO:0007669"/>
    <property type="project" value="InterPro"/>
</dbReference>
<keyword evidence="2" id="KW-1185">Reference proteome</keyword>
<dbReference type="AlphaFoldDB" id="A0A915C5T7"/>
<organism evidence="2 3">
    <name type="scientific">Parascaris univalens</name>
    <name type="common">Nematode worm</name>
    <dbReference type="NCBI Taxonomy" id="6257"/>
    <lineage>
        <taxon>Eukaryota</taxon>
        <taxon>Metazoa</taxon>
        <taxon>Ecdysozoa</taxon>
        <taxon>Nematoda</taxon>
        <taxon>Chromadorea</taxon>
        <taxon>Rhabditida</taxon>
        <taxon>Spirurina</taxon>
        <taxon>Ascaridomorpha</taxon>
        <taxon>Ascaridoidea</taxon>
        <taxon>Ascarididae</taxon>
        <taxon>Parascaris</taxon>
    </lineage>
</organism>
<accession>A0A915C5T7</accession>
<dbReference type="Pfam" id="PF00583">
    <property type="entry name" value="Acetyltransf_1"/>
    <property type="match status" value="1"/>
</dbReference>
<feature type="domain" description="N-acetyltransferase" evidence="1">
    <location>
        <begin position="4"/>
        <end position="147"/>
    </location>
</feature>
<dbReference type="PANTHER" id="PTHR47237:SF1">
    <property type="entry name" value="SLL0310 PROTEIN"/>
    <property type="match status" value="1"/>
</dbReference>
<dbReference type="InterPro" id="IPR000182">
    <property type="entry name" value="GNAT_dom"/>
</dbReference>
<evidence type="ECO:0000259" key="1">
    <source>
        <dbReference type="PROSITE" id="PS51186"/>
    </source>
</evidence>
<dbReference type="Gene3D" id="3.40.630.90">
    <property type="match status" value="1"/>
</dbReference>
<dbReference type="Gene3D" id="3.40.630.30">
    <property type="match status" value="1"/>
</dbReference>
<dbReference type="PROSITE" id="PS51186">
    <property type="entry name" value="GNAT"/>
    <property type="match status" value="1"/>
</dbReference>
<reference evidence="3" key="1">
    <citation type="submission" date="2022-11" db="UniProtKB">
        <authorList>
            <consortium name="WormBaseParasite"/>
        </authorList>
    </citation>
    <scope>IDENTIFICATION</scope>
</reference>
<evidence type="ECO:0000313" key="2">
    <source>
        <dbReference type="Proteomes" id="UP000887569"/>
    </source>
</evidence>
<sequence length="307" mass="34650">MDDIVILAGKKEDYVDAVDESAKSEGWAMSYGDYDAYLMWLGSDKLHHAVARTKAGEFVGCCMCLNMDDMAFVALYYVRPQYRGRGIGHRLFKTVLPPALTEEKNAGLHAAPRMSQIYDNVLGFNKYTTWRSDVILLQDIDLAKLKEVLRGRQYSVKDVSEVPIDEVVAYDQTMYKSKREAFVRNFIARRKDGVCKVVIDQQGAIVGYGCAHILTNGSPTLCPIYCDMDDAFLALIIEILSCYSEELKKTNCVDLRPPSIKTARISTMLQGISKVLKKADNLPQFTKFIPEHDVNKLYSLADLNTWI</sequence>
<dbReference type="PANTHER" id="PTHR47237">
    <property type="entry name" value="SLL0310 PROTEIN"/>
    <property type="match status" value="1"/>
</dbReference>
<dbReference type="SUPFAM" id="SSF55729">
    <property type="entry name" value="Acyl-CoA N-acyltransferases (Nat)"/>
    <property type="match status" value="1"/>
</dbReference>
<proteinExistence type="predicted"/>
<dbReference type="WBParaSite" id="PgR090_g015_t01">
    <property type="protein sequence ID" value="PgR090_g015_t01"/>
    <property type="gene ID" value="PgR090_g015"/>
</dbReference>
<dbReference type="InterPro" id="IPR052729">
    <property type="entry name" value="Acyl/Acetyltrans_Enzymes"/>
</dbReference>
<dbReference type="Proteomes" id="UP000887569">
    <property type="component" value="Unplaced"/>
</dbReference>
<name>A0A915C5T7_PARUN</name>
<protein>
    <submittedName>
        <fullName evidence="3">N-acetyltransferase domain-containing protein</fullName>
    </submittedName>
</protein>